<dbReference type="GO" id="GO:0006511">
    <property type="term" value="P:ubiquitin-dependent protein catabolic process"/>
    <property type="evidence" value="ECO:0000318"/>
    <property type="project" value="GO_Central"/>
</dbReference>
<dbReference type="KEGG" id="bdi:104585189"/>
<dbReference type="OrthoDB" id="696294at2759"/>
<dbReference type="InterPro" id="IPR051834">
    <property type="entry name" value="RING_finger_E3_ligase"/>
</dbReference>
<evidence type="ECO:0000313" key="8">
    <source>
        <dbReference type="Proteomes" id="UP000008810"/>
    </source>
</evidence>
<feature type="domain" description="RING-type" evidence="5">
    <location>
        <begin position="135"/>
        <end position="178"/>
    </location>
</feature>
<evidence type="ECO:0000256" key="1">
    <source>
        <dbReference type="ARBA" id="ARBA00022723"/>
    </source>
</evidence>
<dbReference type="PANTHER" id="PTHR45931">
    <property type="entry name" value="SI:CH211-59O9.10"/>
    <property type="match status" value="1"/>
</dbReference>
<dbReference type="PANTHER" id="PTHR45931:SF3">
    <property type="entry name" value="RING ZINC FINGER-CONTAINING PROTEIN"/>
    <property type="match status" value="1"/>
</dbReference>
<dbReference type="Gene3D" id="3.30.40.10">
    <property type="entry name" value="Zinc/RING finger domain, C3HC4 (zinc finger)"/>
    <property type="match status" value="1"/>
</dbReference>
<dbReference type="SUPFAM" id="SSF57850">
    <property type="entry name" value="RING/U-box"/>
    <property type="match status" value="1"/>
</dbReference>
<dbReference type="GO" id="GO:0008270">
    <property type="term" value="F:zinc ion binding"/>
    <property type="evidence" value="ECO:0007669"/>
    <property type="project" value="UniProtKB-KW"/>
</dbReference>
<keyword evidence="3" id="KW-0862">Zinc</keyword>
<dbReference type="STRING" id="15368.I1IUE2"/>
<evidence type="ECO:0000256" key="2">
    <source>
        <dbReference type="ARBA" id="ARBA00022771"/>
    </source>
</evidence>
<dbReference type="InterPro" id="IPR013083">
    <property type="entry name" value="Znf_RING/FYVE/PHD"/>
</dbReference>
<reference evidence="6 7" key="1">
    <citation type="journal article" date="2010" name="Nature">
        <title>Genome sequencing and analysis of the model grass Brachypodium distachyon.</title>
        <authorList>
            <consortium name="International Brachypodium Initiative"/>
        </authorList>
    </citation>
    <scope>NUCLEOTIDE SEQUENCE [LARGE SCALE GENOMIC DNA]</scope>
    <source>
        <strain evidence="6 7">Bd21</strain>
    </source>
</reference>
<dbReference type="AlphaFoldDB" id="I1IUE2"/>
<dbReference type="PROSITE" id="PS50089">
    <property type="entry name" value="ZF_RING_2"/>
    <property type="match status" value="1"/>
</dbReference>
<dbReference type="GO" id="GO:0061630">
    <property type="term" value="F:ubiquitin protein ligase activity"/>
    <property type="evidence" value="ECO:0000318"/>
    <property type="project" value="GO_Central"/>
</dbReference>
<evidence type="ECO:0000256" key="3">
    <source>
        <dbReference type="ARBA" id="ARBA00022833"/>
    </source>
</evidence>
<evidence type="ECO:0000256" key="4">
    <source>
        <dbReference type="PROSITE-ProRule" id="PRU00175"/>
    </source>
</evidence>
<dbReference type="EMBL" id="CM000883">
    <property type="protein sequence ID" value="KQJ92286.1"/>
    <property type="molecule type" value="Genomic_DNA"/>
</dbReference>
<dbReference type="FunFam" id="3.30.40.10:FF:000727">
    <property type="entry name" value="Zinc finger, C3HC4 type family protein, expressed"/>
    <property type="match status" value="1"/>
</dbReference>
<accession>I1IUE2</accession>
<proteinExistence type="predicted"/>
<dbReference type="Proteomes" id="UP000008810">
    <property type="component" value="Chromosome 4"/>
</dbReference>
<gene>
    <name evidence="7" type="primary">LOC104585189</name>
    <name evidence="6" type="ORF">BRADI_4g42660v3</name>
</gene>
<protein>
    <recommendedName>
        <fullName evidence="5">RING-type domain-containing protein</fullName>
    </recommendedName>
</protein>
<dbReference type="HOGENOM" id="CLU_1429873_0_0_1"/>
<keyword evidence="2 4" id="KW-0863">Zinc-finger</keyword>
<dbReference type="Pfam" id="PF13639">
    <property type="entry name" value="zf-RING_2"/>
    <property type="match status" value="1"/>
</dbReference>
<dbReference type="RefSeq" id="XP_010239516.1">
    <property type="nucleotide sequence ID" value="XM_010241214.1"/>
</dbReference>
<dbReference type="InterPro" id="IPR001841">
    <property type="entry name" value="Znf_RING"/>
</dbReference>
<name>I1IUE2_BRADI</name>
<dbReference type="Gramene" id="KQJ92286">
    <property type="protein sequence ID" value="KQJ92286"/>
    <property type="gene ID" value="BRADI_4g42660v3"/>
</dbReference>
<reference evidence="7" key="3">
    <citation type="submission" date="2018-08" db="UniProtKB">
        <authorList>
            <consortium name="EnsemblPlants"/>
        </authorList>
    </citation>
    <scope>IDENTIFICATION</scope>
    <source>
        <strain evidence="7">cv. Bd21</strain>
    </source>
</reference>
<reference evidence="6" key="2">
    <citation type="submission" date="2017-06" db="EMBL/GenBank/DDBJ databases">
        <title>WGS assembly of Brachypodium distachyon.</title>
        <authorList>
            <consortium name="The International Brachypodium Initiative"/>
            <person name="Lucas S."/>
            <person name="Harmon-Smith M."/>
            <person name="Lail K."/>
            <person name="Tice H."/>
            <person name="Grimwood J."/>
            <person name="Bruce D."/>
            <person name="Barry K."/>
            <person name="Shu S."/>
            <person name="Lindquist E."/>
            <person name="Wang M."/>
            <person name="Pitluck S."/>
            <person name="Vogel J.P."/>
            <person name="Garvin D.F."/>
            <person name="Mockler T.C."/>
            <person name="Schmutz J."/>
            <person name="Rokhsar D."/>
            <person name="Bevan M.W."/>
        </authorList>
    </citation>
    <scope>NUCLEOTIDE SEQUENCE</scope>
    <source>
        <strain evidence="6">Bd21</strain>
    </source>
</reference>
<sequence>MELDDAPSQHQLPAAGGVVLLVDDDNLSIEERRLAAMYSEEELDMMPPPGFELGPGGSHGQGGADVDLEWASLVAVSLGVDVPVLGSAAAPVNSLPGTAIMEEAYAHGGFGALPASGYSVATLETRKHDAGDGGCVICIEEYEVGEELSVVPCEYRHAFHRSCLEQWLAQSRLCPLCRHALPAKGDERWA</sequence>
<dbReference type="GeneID" id="104585189"/>
<dbReference type="eggNOG" id="KOG0800">
    <property type="taxonomic scope" value="Eukaryota"/>
</dbReference>
<organism evidence="6">
    <name type="scientific">Brachypodium distachyon</name>
    <name type="common">Purple false brome</name>
    <name type="synonym">Trachynia distachya</name>
    <dbReference type="NCBI Taxonomy" id="15368"/>
    <lineage>
        <taxon>Eukaryota</taxon>
        <taxon>Viridiplantae</taxon>
        <taxon>Streptophyta</taxon>
        <taxon>Embryophyta</taxon>
        <taxon>Tracheophyta</taxon>
        <taxon>Spermatophyta</taxon>
        <taxon>Magnoliopsida</taxon>
        <taxon>Liliopsida</taxon>
        <taxon>Poales</taxon>
        <taxon>Poaceae</taxon>
        <taxon>BOP clade</taxon>
        <taxon>Pooideae</taxon>
        <taxon>Stipodae</taxon>
        <taxon>Brachypodieae</taxon>
        <taxon>Brachypodium</taxon>
    </lineage>
</organism>
<dbReference type="EnsemblPlants" id="KQJ92286">
    <property type="protein sequence ID" value="KQJ92286"/>
    <property type="gene ID" value="BRADI_4g42660v3"/>
</dbReference>
<keyword evidence="8" id="KW-1185">Reference proteome</keyword>
<keyword evidence="1" id="KW-0479">Metal-binding</keyword>
<dbReference type="SMART" id="SM00184">
    <property type="entry name" value="RING"/>
    <property type="match status" value="1"/>
</dbReference>
<evidence type="ECO:0000313" key="6">
    <source>
        <dbReference type="EMBL" id="KQJ92286.1"/>
    </source>
</evidence>
<evidence type="ECO:0000259" key="5">
    <source>
        <dbReference type="PROSITE" id="PS50089"/>
    </source>
</evidence>
<dbReference type="CDD" id="cd16454">
    <property type="entry name" value="RING-H2_PA-TM-RING"/>
    <property type="match status" value="1"/>
</dbReference>
<evidence type="ECO:0000313" key="7">
    <source>
        <dbReference type="EnsemblPlants" id="KQJ92286"/>
    </source>
</evidence>
<dbReference type="GO" id="GO:0005737">
    <property type="term" value="C:cytoplasm"/>
    <property type="evidence" value="ECO:0000318"/>
    <property type="project" value="GO_Central"/>
</dbReference>